<evidence type="ECO:0000313" key="3">
    <source>
        <dbReference type="EnsemblProtists" id="EKX34173"/>
    </source>
</evidence>
<accession>L1ID56</accession>
<dbReference type="KEGG" id="gtt:GUITHDRAFT_80786"/>
<keyword evidence="4" id="KW-1185">Reference proteome</keyword>
<dbReference type="AlphaFoldDB" id="L1ID56"/>
<reference evidence="3" key="3">
    <citation type="submission" date="2015-06" db="UniProtKB">
        <authorList>
            <consortium name="EnsemblProtists"/>
        </authorList>
    </citation>
    <scope>IDENTIFICATION</scope>
</reference>
<dbReference type="GO" id="GO:0043161">
    <property type="term" value="P:proteasome-mediated ubiquitin-dependent protein catabolic process"/>
    <property type="evidence" value="ECO:0007669"/>
    <property type="project" value="InterPro"/>
</dbReference>
<dbReference type="PROSITE" id="PS50896">
    <property type="entry name" value="LISH"/>
    <property type="match status" value="1"/>
</dbReference>
<dbReference type="GO" id="GO:0034657">
    <property type="term" value="C:GID complex"/>
    <property type="evidence" value="ECO:0007669"/>
    <property type="project" value="TreeGrafter"/>
</dbReference>
<evidence type="ECO:0000313" key="2">
    <source>
        <dbReference type="EMBL" id="EKX34173.1"/>
    </source>
</evidence>
<evidence type="ECO:0000259" key="1">
    <source>
        <dbReference type="PROSITE" id="PS50897"/>
    </source>
</evidence>
<organism evidence="2">
    <name type="scientific">Guillardia theta (strain CCMP2712)</name>
    <name type="common">Cryptophyte</name>
    <dbReference type="NCBI Taxonomy" id="905079"/>
    <lineage>
        <taxon>Eukaryota</taxon>
        <taxon>Cryptophyceae</taxon>
        <taxon>Pyrenomonadales</taxon>
        <taxon>Geminigeraceae</taxon>
        <taxon>Guillardia</taxon>
    </lineage>
</organism>
<feature type="domain" description="CTLH" evidence="1">
    <location>
        <begin position="113"/>
        <end position="170"/>
    </location>
</feature>
<gene>
    <name evidence="2" type="ORF">GUITHDRAFT_80786</name>
</gene>
<dbReference type="InterPro" id="IPR045098">
    <property type="entry name" value="Fyv10_fam"/>
</dbReference>
<dbReference type="Pfam" id="PF10607">
    <property type="entry name" value="CTLH"/>
    <property type="match status" value="1"/>
</dbReference>
<dbReference type="PaxDb" id="55529-EKX34173"/>
<dbReference type="EnsemblProtists" id="EKX34173">
    <property type="protein sequence ID" value="EKX34173"/>
    <property type="gene ID" value="GUITHDRAFT_80786"/>
</dbReference>
<dbReference type="OrthoDB" id="1933281at2759"/>
<reference evidence="4" key="2">
    <citation type="submission" date="2012-11" db="EMBL/GenBank/DDBJ databases">
        <authorList>
            <person name="Kuo A."/>
            <person name="Curtis B.A."/>
            <person name="Tanifuji G."/>
            <person name="Burki F."/>
            <person name="Gruber A."/>
            <person name="Irimia M."/>
            <person name="Maruyama S."/>
            <person name="Arias M.C."/>
            <person name="Ball S.G."/>
            <person name="Gile G.H."/>
            <person name="Hirakawa Y."/>
            <person name="Hopkins J.F."/>
            <person name="Rensing S.A."/>
            <person name="Schmutz J."/>
            <person name="Symeonidi A."/>
            <person name="Elias M."/>
            <person name="Eveleigh R.J."/>
            <person name="Herman E.K."/>
            <person name="Klute M.J."/>
            <person name="Nakayama T."/>
            <person name="Obornik M."/>
            <person name="Reyes-Prieto A."/>
            <person name="Armbrust E.V."/>
            <person name="Aves S.J."/>
            <person name="Beiko R.G."/>
            <person name="Coutinho P."/>
            <person name="Dacks J.B."/>
            <person name="Durnford D.G."/>
            <person name="Fast N.M."/>
            <person name="Green B.R."/>
            <person name="Grisdale C."/>
            <person name="Hempe F."/>
            <person name="Henrissat B."/>
            <person name="Hoppner M.P."/>
            <person name="Ishida K.-I."/>
            <person name="Kim E."/>
            <person name="Koreny L."/>
            <person name="Kroth P.G."/>
            <person name="Liu Y."/>
            <person name="Malik S.-B."/>
            <person name="Maier U.G."/>
            <person name="McRose D."/>
            <person name="Mock T."/>
            <person name="Neilson J.A."/>
            <person name="Onodera N.T."/>
            <person name="Poole A.M."/>
            <person name="Pritham E.J."/>
            <person name="Richards T.A."/>
            <person name="Rocap G."/>
            <person name="Roy S.W."/>
            <person name="Sarai C."/>
            <person name="Schaack S."/>
            <person name="Shirato S."/>
            <person name="Slamovits C.H."/>
            <person name="Spencer D.F."/>
            <person name="Suzuki S."/>
            <person name="Worden A.Z."/>
            <person name="Zauner S."/>
            <person name="Barry K."/>
            <person name="Bell C."/>
            <person name="Bharti A.K."/>
            <person name="Crow J.A."/>
            <person name="Grimwood J."/>
            <person name="Kramer R."/>
            <person name="Lindquist E."/>
            <person name="Lucas S."/>
            <person name="Salamov A."/>
            <person name="McFadden G.I."/>
            <person name="Lane C.E."/>
            <person name="Keeling P.J."/>
            <person name="Gray M.W."/>
            <person name="Grigoriev I.V."/>
            <person name="Archibald J.M."/>
        </authorList>
    </citation>
    <scope>NUCLEOTIDE SEQUENCE</scope>
    <source>
        <strain evidence="4">CCMP2712</strain>
    </source>
</reference>
<dbReference type="GO" id="GO:0005737">
    <property type="term" value="C:cytoplasm"/>
    <property type="evidence" value="ECO:0007669"/>
    <property type="project" value="TreeGrafter"/>
</dbReference>
<dbReference type="eggNOG" id="KOG2817">
    <property type="taxonomic scope" value="Eukaryota"/>
</dbReference>
<dbReference type="GO" id="GO:0004842">
    <property type="term" value="F:ubiquitin-protein transferase activity"/>
    <property type="evidence" value="ECO:0007669"/>
    <property type="project" value="InterPro"/>
</dbReference>
<dbReference type="InterPro" id="IPR013083">
    <property type="entry name" value="Znf_RING/FYVE/PHD"/>
</dbReference>
<dbReference type="SMART" id="SM00757">
    <property type="entry name" value="CRA"/>
    <property type="match status" value="1"/>
</dbReference>
<dbReference type="GeneID" id="17290915"/>
<reference evidence="2 4" key="1">
    <citation type="journal article" date="2012" name="Nature">
        <title>Algal genomes reveal evolutionary mosaicism and the fate of nucleomorphs.</title>
        <authorList>
            <consortium name="DOE Joint Genome Institute"/>
            <person name="Curtis B.A."/>
            <person name="Tanifuji G."/>
            <person name="Burki F."/>
            <person name="Gruber A."/>
            <person name="Irimia M."/>
            <person name="Maruyama S."/>
            <person name="Arias M.C."/>
            <person name="Ball S.G."/>
            <person name="Gile G.H."/>
            <person name="Hirakawa Y."/>
            <person name="Hopkins J.F."/>
            <person name="Kuo A."/>
            <person name="Rensing S.A."/>
            <person name="Schmutz J."/>
            <person name="Symeonidi A."/>
            <person name="Elias M."/>
            <person name="Eveleigh R.J."/>
            <person name="Herman E.K."/>
            <person name="Klute M.J."/>
            <person name="Nakayama T."/>
            <person name="Obornik M."/>
            <person name="Reyes-Prieto A."/>
            <person name="Armbrust E.V."/>
            <person name="Aves S.J."/>
            <person name="Beiko R.G."/>
            <person name="Coutinho P."/>
            <person name="Dacks J.B."/>
            <person name="Durnford D.G."/>
            <person name="Fast N.M."/>
            <person name="Green B.R."/>
            <person name="Grisdale C.J."/>
            <person name="Hempel F."/>
            <person name="Henrissat B."/>
            <person name="Hoppner M.P."/>
            <person name="Ishida K."/>
            <person name="Kim E."/>
            <person name="Koreny L."/>
            <person name="Kroth P.G."/>
            <person name="Liu Y."/>
            <person name="Malik S.B."/>
            <person name="Maier U.G."/>
            <person name="McRose D."/>
            <person name="Mock T."/>
            <person name="Neilson J.A."/>
            <person name="Onodera N.T."/>
            <person name="Poole A.M."/>
            <person name="Pritham E.J."/>
            <person name="Richards T.A."/>
            <person name="Rocap G."/>
            <person name="Roy S.W."/>
            <person name="Sarai C."/>
            <person name="Schaack S."/>
            <person name="Shirato S."/>
            <person name="Slamovits C.H."/>
            <person name="Spencer D.F."/>
            <person name="Suzuki S."/>
            <person name="Worden A.Z."/>
            <person name="Zauner S."/>
            <person name="Barry K."/>
            <person name="Bell C."/>
            <person name="Bharti A.K."/>
            <person name="Crow J.A."/>
            <person name="Grimwood J."/>
            <person name="Kramer R."/>
            <person name="Lindquist E."/>
            <person name="Lucas S."/>
            <person name="Salamov A."/>
            <person name="McFadden G.I."/>
            <person name="Lane C.E."/>
            <person name="Keeling P.J."/>
            <person name="Gray M.W."/>
            <person name="Grigoriev I.V."/>
            <person name="Archibald J.M."/>
        </authorList>
    </citation>
    <scope>NUCLEOTIDE SEQUENCE</scope>
    <source>
        <strain evidence="2 4">CCMP2712</strain>
    </source>
</reference>
<dbReference type="InterPro" id="IPR024964">
    <property type="entry name" value="CTLH/CRA"/>
</dbReference>
<proteinExistence type="predicted"/>
<dbReference type="OMA" id="LIRECKM"/>
<dbReference type="STRING" id="905079.L1ID56"/>
<dbReference type="PANTHER" id="PTHR12170">
    <property type="entry name" value="MACROPHAGE ERYTHROBLAST ATTACHER-RELATED"/>
    <property type="match status" value="1"/>
</dbReference>
<dbReference type="InterPro" id="IPR006595">
    <property type="entry name" value="CTLH_C"/>
</dbReference>
<dbReference type="InterPro" id="IPR013144">
    <property type="entry name" value="CRA_dom"/>
</dbReference>
<dbReference type="GO" id="GO:0005634">
    <property type="term" value="C:nucleus"/>
    <property type="evidence" value="ECO:0007669"/>
    <property type="project" value="TreeGrafter"/>
</dbReference>
<name>L1ID56_GUITC</name>
<dbReference type="PANTHER" id="PTHR12170:SF3">
    <property type="entry name" value="GH10162P"/>
    <property type="match status" value="1"/>
</dbReference>
<protein>
    <recommendedName>
        <fullName evidence="1">CTLH domain-containing protein</fullName>
    </recommendedName>
</protein>
<dbReference type="PROSITE" id="PS50897">
    <property type="entry name" value="CTLH"/>
    <property type="match status" value="1"/>
</dbReference>
<evidence type="ECO:0000313" key="4">
    <source>
        <dbReference type="Proteomes" id="UP000011087"/>
    </source>
</evidence>
<sequence>MQCETKEGGEKRAEAEEVAQVLETLEGELSLELWTEKLEADYKGLNIQLNKVGKSVDKTMPPDLERACRPIQHSESQVNQVIFDHLVRSGRLEIARCFAKEAGIPFKEEDVQPYVEIYCISRDIGQQELDSACKFASVHAGRLEEVDSALPFHLAKMKFLQLLQRGCEEEAVAHARKKFPSFYERHRKEILPLFGCLAFQRRAGASPYKSLFDPQLWVQLSQLFKKEGSRALGLSCDTPLIVCVHAGIAALPKLYKFATVMTEKLGELSSGTTLPIEVKLHRDFQYHSVFMCPASHDNPPTLLQCGHVLCELSLKKLTRSAGRLKCPYCPREVSLSGSVRLTF</sequence>
<dbReference type="HOGENOM" id="CLU_020227_1_0_1"/>
<dbReference type="Proteomes" id="UP000011087">
    <property type="component" value="Unassembled WGS sequence"/>
</dbReference>
<dbReference type="RefSeq" id="XP_005821153.1">
    <property type="nucleotide sequence ID" value="XM_005821096.1"/>
</dbReference>
<dbReference type="InterPro" id="IPR006594">
    <property type="entry name" value="LisH"/>
</dbReference>
<dbReference type="SUPFAM" id="SSF57850">
    <property type="entry name" value="RING/U-box"/>
    <property type="match status" value="1"/>
</dbReference>
<dbReference type="Gene3D" id="3.30.40.10">
    <property type="entry name" value="Zinc/RING finger domain, C3HC4 (zinc finger)"/>
    <property type="match status" value="1"/>
</dbReference>
<dbReference type="EMBL" id="JH993117">
    <property type="protein sequence ID" value="EKX34173.1"/>
    <property type="molecule type" value="Genomic_DNA"/>
</dbReference>